<organism evidence="3 4">
    <name type="scientific">Bordetella genomosp. 4</name>
    <dbReference type="NCBI Taxonomy" id="463044"/>
    <lineage>
        <taxon>Bacteria</taxon>
        <taxon>Pseudomonadati</taxon>
        <taxon>Pseudomonadota</taxon>
        <taxon>Betaproteobacteria</taxon>
        <taxon>Burkholderiales</taxon>
        <taxon>Alcaligenaceae</taxon>
        <taxon>Bordetella</taxon>
    </lineage>
</organism>
<dbReference type="RefSeq" id="WP_094837785.1">
    <property type="nucleotide sequence ID" value="NZ_NEVQ01000012.1"/>
</dbReference>
<dbReference type="InterPro" id="IPR055396">
    <property type="entry name" value="DUF7088"/>
</dbReference>
<protein>
    <submittedName>
        <fullName evidence="3">ABC transporter</fullName>
    </submittedName>
</protein>
<dbReference type="AlphaFoldDB" id="A0A261UA42"/>
<dbReference type="Proteomes" id="UP000216885">
    <property type="component" value="Unassembled WGS sequence"/>
</dbReference>
<keyword evidence="1" id="KW-1133">Transmembrane helix</keyword>
<feature type="transmembrane region" description="Helical" evidence="1">
    <location>
        <begin position="434"/>
        <end position="455"/>
    </location>
</feature>
<accession>A0A261UA42</accession>
<comment type="caution">
    <text evidence="3">The sequence shown here is derived from an EMBL/GenBank/DDBJ whole genome shotgun (WGS) entry which is preliminary data.</text>
</comment>
<evidence type="ECO:0000313" key="4">
    <source>
        <dbReference type="Proteomes" id="UP000216885"/>
    </source>
</evidence>
<evidence type="ECO:0000259" key="2">
    <source>
        <dbReference type="Pfam" id="PF23357"/>
    </source>
</evidence>
<evidence type="ECO:0000256" key="1">
    <source>
        <dbReference type="SAM" id="Phobius"/>
    </source>
</evidence>
<keyword evidence="1" id="KW-0812">Transmembrane</keyword>
<keyword evidence="1" id="KW-0472">Membrane</keyword>
<reference evidence="3 4" key="1">
    <citation type="submission" date="2017-05" db="EMBL/GenBank/DDBJ databases">
        <title>Complete and WGS of Bordetella genogroups.</title>
        <authorList>
            <person name="Spilker T."/>
            <person name="LiPuma J."/>
        </authorList>
    </citation>
    <scope>NUCLEOTIDE SEQUENCE [LARGE SCALE GENOMIC DNA]</scope>
    <source>
        <strain evidence="3 4">AU9919</strain>
    </source>
</reference>
<sequence length="458" mass="48931">MSASGMRRVGRRWLLWLPVVATGAVLLALNLWATRSLGRLDLTAQQVYSLSEESLEAARAIRQPITVTWFYDLRNKSMVDALHLLRQYERANPLIQVTGVDPALRPAQARAAGIQFAGSAVLESGDRRTTINGGTETDFTNGLIRISQNGSQTICFTQGHGEATLNSLSSLDDLEDHDHDENLVARVEVHERNGLALARNALRTLGFATVGVNAGSLAQALPHCTVVVVAGPRTPFGSGDVSALRDWTVRGGKSLVLLEPDSAHGLGGLLADFGVAQAAGGITDSGSHYRNDPGSPAVSDYTRHKLTRGLPLSFFPGAAALEPAGESLPPGVAVTPLAQTSPEARLPGREPQRLTLMALATGKAGPEEGAGRPMLLVAGDSDFATNQHFAALGNGALFVNAVTMLAGADPLLDIRPRHYEQGRVELTNRQMQTVFWTSTVALPALALLIGLMMWWRRR</sequence>
<gene>
    <name evidence="3" type="ORF">CAL20_10200</name>
</gene>
<dbReference type="Pfam" id="PF23357">
    <property type="entry name" value="DUF7088"/>
    <property type="match status" value="1"/>
</dbReference>
<dbReference type="EMBL" id="NEVQ01000012">
    <property type="protein sequence ID" value="OZI57733.1"/>
    <property type="molecule type" value="Genomic_DNA"/>
</dbReference>
<keyword evidence="4" id="KW-1185">Reference proteome</keyword>
<name>A0A261UA42_9BORD</name>
<evidence type="ECO:0000313" key="3">
    <source>
        <dbReference type="EMBL" id="OZI57733.1"/>
    </source>
</evidence>
<feature type="domain" description="DUF7088" evidence="2">
    <location>
        <begin position="45"/>
        <end position="119"/>
    </location>
</feature>
<proteinExistence type="predicted"/>